<dbReference type="InterPro" id="IPR048254">
    <property type="entry name" value="CDP_ALCOHOL_P_TRANSF_CS"/>
</dbReference>
<gene>
    <name evidence="4" type="ORF">IWH25_01490</name>
</gene>
<keyword evidence="5" id="KW-1185">Reference proteome</keyword>
<keyword evidence="3" id="KW-1133">Transmembrane helix</keyword>
<evidence type="ECO:0000313" key="4">
    <source>
        <dbReference type="EMBL" id="QRJ64060.1"/>
    </source>
</evidence>
<evidence type="ECO:0000256" key="3">
    <source>
        <dbReference type="SAM" id="Phobius"/>
    </source>
</evidence>
<dbReference type="Gene3D" id="1.20.120.1760">
    <property type="match status" value="1"/>
</dbReference>
<feature type="transmembrane region" description="Helical" evidence="3">
    <location>
        <begin position="110"/>
        <end position="130"/>
    </location>
</feature>
<feature type="transmembrane region" description="Helical" evidence="3">
    <location>
        <begin position="231"/>
        <end position="252"/>
    </location>
</feature>
<evidence type="ECO:0000256" key="2">
    <source>
        <dbReference type="RuleBase" id="RU003750"/>
    </source>
</evidence>
<comment type="similarity">
    <text evidence="2">Belongs to the CDP-alcohol phosphatidyltransferase class-I family.</text>
</comment>
<dbReference type="PROSITE" id="PS00379">
    <property type="entry name" value="CDP_ALCOHOL_P_TRANSF"/>
    <property type="match status" value="1"/>
</dbReference>
<evidence type="ECO:0000313" key="5">
    <source>
        <dbReference type="Proteomes" id="UP000663444"/>
    </source>
</evidence>
<dbReference type="GO" id="GO:0016020">
    <property type="term" value="C:membrane"/>
    <property type="evidence" value="ECO:0007669"/>
    <property type="project" value="InterPro"/>
</dbReference>
<reference evidence="4" key="1">
    <citation type="submission" date="2020-11" db="EMBL/GenBank/DDBJ databases">
        <title>Azospira restricta DSM 18626 genome sequence.</title>
        <authorList>
            <person name="Moe W.M."/>
        </authorList>
    </citation>
    <scope>NUCLEOTIDE SEQUENCE</scope>
    <source>
        <strain evidence="4">DSM 18626</strain>
    </source>
</reference>
<name>A0A974SPI7_9RHOO</name>
<organism evidence="4 5">
    <name type="scientific">Azospira restricta</name>
    <dbReference type="NCBI Taxonomy" id="404405"/>
    <lineage>
        <taxon>Bacteria</taxon>
        <taxon>Pseudomonadati</taxon>
        <taxon>Pseudomonadota</taxon>
        <taxon>Betaproteobacteria</taxon>
        <taxon>Rhodocyclales</taxon>
        <taxon>Rhodocyclaceae</taxon>
        <taxon>Azospira</taxon>
    </lineage>
</organism>
<protein>
    <submittedName>
        <fullName evidence="4">CDP-alcohol phosphatidyltransferase family protein</fullName>
    </submittedName>
</protein>
<sequence length="259" mass="28425">MSGKSVIDIFREIKRGYYGSRKNVFDAEHYFFRWYRPVSFYPTAVLIKHGVSANAVTGFGAICLLVAFAMLATGQLMLGALLYLFAYLIDFMDGNIARYAGHPTFFGKMIDGLVDSLTFLLFMALALGNARYGNPVFGASVELFLGVATAFGFLFRAYFYVRLTFILSQVPQGNVGSEGEASAGQGGVGSPAVTAARPLFLRYGKKFYFGLISGMPVLLVLAVLLRAVSVYLAVYFALFVLATLFEVVYGLVRVRRKDA</sequence>
<evidence type="ECO:0000256" key="1">
    <source>
        <dbReference type="ARBA" id="ARBA00022679"/>
    </source>
</evidence>
<dbReference type="EMBL" id="CP064781">
    <property type="protein sequence ID" value="QRJ64060.1"/>
    <property type="molecule type" value="Genomic_DNA"/>
</dbReference>
<feature type="transmembrane region" description="Helical" evidence="3">
    <location>
        <begin position="136"/>
        <end position="159"/>
    </location>
</feature>
<keyword evidence="3" id="KW-0472">Membrane</keyword>
<proteinExistence type="inferred from homology"/>
<dbReference type="RefSeq" id="WP_203387595.1">
    <property type="nucleotide sequence ID" value="NZ_CP064781.1"/>
</dbReference>
<accession>A0A974SPI7</accession>
<dbReference type="Proteomes" id="UP000663444">
    <property type="component" value="Chromosome"/>
</dbReference>
<dbReference type="InterPro" id="IPR000462">
    <property type="entry name" value="CDP-OH_P_trans"/>
</dbReference>
<dbReference type="GO" id="GO:0016780">
    <property type="term" value="F:phosphotransferase activity, for other substituted phosphate groups"/>
    <property type="evidence" value="ECO:0007669"/>
    <property type="project" value="InterPro"/>
</dbReference>
<feature type="transmembrane region" description="Helical" evidence="3">
    <location>
        <begin position="207"/>
        <end position="225"/>
    </location>
</feature>
<dbReference type="Pfam" id="PF01066">
    <property type="entry name" value="CDP-OH_P_transf"/>
    <property type="match status" value="1"/>
</dbReference>
<dbReference type="InterPro" id="IPR043130">
    <property type="entry name" value="CDP-OH_PTrfase_TM_dom"/>
</dbReference>
<dbReference type="GO" id="GO:0008654">
    <property type="term" value="P:phospholipid biosynthetic process"/>
    <property type="evidence" value="ECO:0007669"/>
    <property type="project" value="InterPro"/>
</dbReference>
<feature type="transmembrane region" description="Helical" evidence="3">
    <location>
        <begin position="59"/>
        <end position="89"/>
    </location>
</feature>
<dbReference type="KEGG" id="ares:IWH25_01490"/>
<keyword evidence="3" id="KW-0812">Transmembrane</keyword>
<keyword evidence="1 2" id="KW-0808">Transferase</keyword>
<dbReference type="AlphaFoldDB" id="A0A974SPI7"/>